<proteinExistence type="predicted"/>
<name>A0A5C8I1X0_9MICO</name>
<sequence length="418" mass="45812">MLRVVVDPQAELPDIVLQYLGHLRKIDQGVRVFRRVPGPDLPEVGDYEVIPPGPETGGEYAGVREHRETGIALIGVPYARNNVLAAFNWAEHEGFDPDAARARQLDAEAARSLNADVYATDNVFLLNRRNAHSALAILDAMAVIGLHQRARGRVVLDGSLDGLVTTWQAEMMQSRVLLPGTSALFAEDTRTPGKGAVRLVGAATQRLGKALSARDKLLLSSLQRHRSFGVDAPEDSIERVVVALQGMFDSLARAVNACLPAPQPAHYVSFGSKSFRRQIPPETRLIIAEAQFTALREVISALRNTVHHEPVGAASDDVNGRVERLVTLPRSVAEPFNLAVEQLGRRERWIAHDLEPYGLALRPTVLAQDLIEAAASIANRIIETVPRDQGASTERPGERTDWLNDPLLLKVNRLLYGI</sequence>
<dbReference type="EMBL" id="VRSV01000001">
    <property type="protein sequence ID" value="TXK12329.1"/>
    <property type="molecule type" value="Genomic_DNA"/>
</dbReference>
<dbReference type="RefSeq" id="WP_147893060.1">
    <property type="nucleotide sequence ID" value="NZ_BAAANR010000001.1"/>
</dbReference>
<evidence type="ECO:0000313" key="1">
    <source>
        <dbReference type="EMBL" id="TXK12329.1"/>
    </source>
</evidence>
<keyword evidence="2" id="KW-1185">Reference proteome</keyword>
<evidence type="ECO:0000313" key="2">
    <source>
        <dbReference type="Proteomes" id="UP000321034"/>
    </source>
</evidence>
<protein>
    <submittedName>
        <fullName evidence="1">Uncharacterized protein</fullName>
    </submittedName>
</protein>
<dbReference type="Proteomes" id="UP000321034">
    <property type="component" value="Unassembled WGS sequence"/>
</dbReference>
<gene>
    <name evidence="1" type="ORF">FVP77_02280</name>
</gene>
<accession>A0A5C8I1X0</accession>
<comment type="caution">
    <text evidence="1">The sequence shown here is derived from an EMBL/GenBank/DDBJ whole genome shotgun (WGS) entry which is preliminary data.</text>
</comment>
<reference evidence="1 2" key="1">
    <citation type="submission" date="2019-08" db="EMBL/GenBank/DDBJ databases">
        <authorList>
            <person name="Dong K."/>
        </authorList>
    </citation>
    <scope>NUCLEOTIDE SEQUENCE [LARGE SCALE GENOMIC DNA]</scope>
    <source>
        <strain evidence="1 2">JCM14558</strain>
    </source>
</reference>
<dbReference type="AlphaFoldDB" id="A0A5C8I1X0"/>
<organism evidence="1 2">
    <name type="scientific">Microbacterium hatanonis</name>
    <dbReference type="NCBI Taxonomy" id="404366"/>
    <lineage>
        <taxon>Bacteria</taxon>
        <taxon>Bacillati</taxon>
        <taxon>Actinomycetota</taxon>
        <taxon>Actinomycetes</taxon>
        <taxon>Micrococcales</taxon>
        <taxon>Microbacteriaceae</taxon>
        <taxon>Microbacterium</taxon>
    </lineage>
</organism>